<gene>
    <name evidence="2" type="ORF">EYC82_01060</name>
</gene>
<dbReference type="EMBL" id="SHNO01000001">
    <property type="protein sequence ID" value="MCX2975943.1"/>
    <property type="molecule type" value="Genomic_DNA"/>
</dbReference>
<name>A0ABT3T108_9GAMM</name>
<dbReference type="InterPro" id="IPR018247">
    <property type="entry name" value="EF_Hand_1_Ca_BS"/>
</dbReference>
<reference evidence="2" key="1">
    <citation type="submission" date="2019-02" db="EMBL/GenBank/DDBJ databases">
        <authorList>
            <person name="Li S.-H."/>
        </authorList>
    </citation>
    <scope>NUCLEOTIDE SEQUENCE</scope>
    <source>
        <strain evidence="2">IMCC11814</strain>
    </source>
</reference>
<dbReference type="Gene3D" id="3.20.20.140">
    <property type="entry name" value="Metal-dependent hydrolases"/>
    <property type="match status" value="1"/>
</dbReference>
<feature type="signal peptide" evidence="1">
    <location>
        <begin position="1"/>
        <end position="21"/>
    </location>
</feature>
<feature type="chain" id="PRO_5047294372" description="Carboxypeptidase regulatory-like domain-containing protein" evidence="1">
    <location>
        <begin position="22"/>
        <end position="1067"/>
    </location>
</feature>
<evidence type="ECO:0000313" key="3">
    <source>
        <dbReference type="Proteomes" id="UP001143304"/>
    </source>
</evidence>
<evidence type="ECO:0000256" key="1">
    <source>
        <dbReference type="SAM" id="SignalP"/>
    </source>
</evidence>
<accession>A0ABT3T108</accession>
<keyword evidence="1" id="KW-0732">Signal</keyword>
<dbReference type="SUPFAM" id="SSF89550">
    <property type="entry name" value="PHP domain-like"/>
    <property type="match status" value="1"/>
</dbReference>
<dbReference type="PROSITE" id="PS00018">
    <property type="entry name" value="EF_HAND_1"/>
    <property type="match status" value="1"/>
</dbReference>
<dbReference type="RefSeq" id="WP_279247701.1">
    <property type="nucleotide sequence ID" value="NZ_SHNO01000001.1"/>
</dbReference>
<dbReference type="SUPFAM" id="SSF49464">
    <property type="entry name" value="Carboxypeptidase regulatory domain-like"/>
    <property type="match status" value="1"/>
</dbReference>
<sequence>MRYVQILAAVAAILFSAHSSAMCGAPPALSCDADGNGDVNIDDISAISEANGTLASGPGDVRDIDGDGTITLLDARQCVALCSLSQCVDPQERASARLAVGDDLLSGPIARGVAGDYVLENRNLRVIIQKPGRQWLSIGTFGGNIIDVSAKDENGGLLPDHMEEFVLGLNIENTPNYTQVAIESDGGDGLPAKICFTGPDDLLELANASSAIEAFGVSLPASADDRDLPVNIETCYSLRPGARYIEIDTTLHNLGFEQLGVYMTEYLNGSGQVEFFQPYAGFGEPTLTPSCPLDTWVTCDSEFGGSCDQCNYAAYTGVDGAAGVSYGLIHEEKESSSFSTAGINILVYGASVLELILLAPEPEYQIPAGGELLFKRYFAVGDGTVASIADIRNELFGIEAAEISGSVSSGGQPLEGAQVAAYQVLDAQSSPPTLFMANHSRTDDAGNYRMSLPPGEYEVRANMEGYPFPAAGPGILSVAAAPIVQNFDMPQPGYLDVTVIDHVGPGAAKVQLVGFDSSPPLANNIGGNEAGVFGDIRADSLPYGVAQALFIGRDGVAEQLTVEPGDYQIAVTRGPRYSAYTENITIEAGQVTTVQAEIVEVVSTAGFVHGDFHVHSIDSPDSEVTRAERISVMLAEGISFFTPSNHGVRSDFLPTIQSMGVADLIGVAISSETTTFDYGHFNSWPVTLDPASISGGAYDWAGPASPGDDFPAYGNYSIPPAEIFTGLHADPMNNLVQINHVASFFDSSGLAVDTGTTPPQSAVDLASRRLDPSIPNAFDSGFDALEVWIGTNGRGGIINGFLGQNAGNWFNLINQDLVRIGIANSDTHDFRFTKTSARTLIPSATTDPAALTAAPEALAATVLAGKAIGTNAPFLLLQASGVWQTQAQEAGLRLDDNTLMPIDVGSDVVLTAIISTPAWAEVDNVEFYINNQPQLTTSAPASPRYGVCADARIAAGDAGWSEVDVVVDASVQGGSRTDITATLLLEDVTEDTWIVAVASGTDGVSRPLFPVLPADLNPGSNATLADLTDGNLGEGGTPAFAFTNPLFVDVDGNGWNAPGVNNAPCSP</sequence>
<comment type="caution">
    <text evidence="2">The sequence shown here is derived from an EMBL/GenBank/DDBJ whole genome shotgun (WGS) entry which is preliminary data.</text>
</comment>
<dbReference type="InterPro" id="IPR008969">
    <property type="entry name" value="CarboxyPept-like_regulatory"/>
</dbReference>
<evidence type="ECO:0008006" key="4">
    <source>
        <dbReference type="Google" id="ProtNLM"/>
    </source>
</evidence>
<dbReference type="Gene3D" id="2.60.40.1120">
    <property type="entry name" value="Carboxypeptidase-like, regulatory domain"/>
    <property type="match status" value="1"/>
</dbReference>
<proteinExistence type="predicted"/>
<evidence type="ECO:0000313" key="2">
    <source>
        <dbReference type="EMBL" id="MCX2975943.1"/>
    </source>
</evidence>
<dbReference type="InterPro" id="IPR016195">
    <property type="entry name" value="Pol/histidinol_Pase-like"/>
</dbReference>
<organism evidence="2 3">
    <name type="scientific">Candidatus Marimicrobium litorale</name>
    <dbReference type="NCBI Taxonomy" id="2518991"/>
    <lineage>
        <taxon>Bacteria</taxon>
        <taxon>Pseudomonadati</taxon>
        <taxon>Pseudomonadota</taxon>
        <taxon>Gammaproteobacteria</taxon>
        <taxon>Cellvibrionales</taxon>
        <taxon>Halieaceae</taxon>
        <taxon>Marimicrobium</taxon>
    </lineage>
</organism>
<dbReference type="Proteomes" id="UP001143304">
    <property type="component" value="Unassembled WGS sequence"/>
</dbReference>
<keyword evidence="3" id="KW-1185">Reference proteome</keyword>
<protein>
    <recommendedName>
        <fullName evidence="4">Carboxypeptidase regulatory-like domain-containing protein</fullName>
    </recommendedName>
</protein>